<sequence>MLLRISVALSALIYLALIPALEIGPTHVSNPDWPAHARLHEVWQLTSNALLSLLALWLVWRTSQASTGGLIAFFINIGFLAAYFSAETYGGSMVHSDGSELLVFGVNPALAVVALVTVGIAMSLVRHPRQAA</sequence>
<reference evidence="2 3" key="1">
    <citation type="submission" date="2020-05" db="EMBL/GenBank/DDBJ databases">
        <title>Erythrobacter mangrovi sp. nov., isolated from rhizosphere soil of mangrove plant (Kandelia candel).</title>
        <authorList>
            <person name="Ye Y.H."/>
        </authorList>
    </citation>
    <scope>NUCLEOTIDE SEQUENCE [LARGE SCALE GENOMIC DNA]</scope>
    <source>
        <strain evidence="2 3">EB310</strain>
    </source>
</reference>
<proteinExistence type="predicted"/>
<keyword evidence="1" id="KW-0472">Membrane</keyword>
<keyword evidence="1" id="KW-0812">Transmembrane</keyword>
<evidence type="ECO:0000313" key="3">
    <source>
        <dbReference type="Proteomes" id="UP000504693"/>
    </source>
</evidence>
<keyword evidence="1" id="KW-1133">Transmembrane helix</keyword>
<feature type="transmembrane region" description="Helical" evidence="1">
    <location>
        <begin position="106"/>
        <end position="125"/>
    </location>
</feature>
<feature type="transmembrane region" description="Helical" evidence="1">
    <location>
        <begin position="42"/>
        <end position="60"/>
    </location>
</feature>
<evidence type="ECO:0000313" key="2">
    <source>
        <dbReference type="EMBL" id="QKG70635.1"/>
    </source>
</evidence>
<feature type="transmembrane region" description="Helical" evidence="1">
    <location>
        <begin position="67"/>
        <end position="86"/>
    </location>
</feature>
<gene>
    <name evidence="2" type="ORF">HQR01_04195</name>
</gene>
<accession>A0A7D3X913</accession>
<dbReference type="KEGG" id="emv:HQR01_04195"/>
<organism evidence="2 3">
    <name type="scientific">Erythrobacter mangrovi</name>
    <dbReference type="NCBI Taxonomy" id="2739433"/>
    <lineage>
        <taxon>Bacteria</taxon>
        <taxon>Pseudomonadati</taxon>
        <taxon>Pseudomonadota</taxon>
        <taxon>Alphaproteobacteria</taxon>
        <taxon>Sphingomonadales</taxon>
        <taxon>Erythrobacteraceae</taxon>
        <taxon>Erythrobacter/Porphyrobacter group</taxon>
        <taxon>Erythrobacter</taxon>
    </lineage>
</organism>
<evidence type="ECO:0000256" key="1">
    <source>
        <dbReference type="SAM" id="Phobius"/>
    </source>
</evidence>
<dbReference type="AlphaFoldDB" id="A0A7D3X913"/>
<evidence type="ECO:0008006" key="4">
    <source>
        <dbReference type="Google" id="ProtNLM"/>
    </source>
</evidence>
<protein>
    <recommendedName>
        <fullName evidence="4">DUF4383 domain-containing protein</fullName>
    </recommendedName>
</protein>
<keyword evidence="3" id="KW-1185">Reference proteome</keyword>
<name>A0A7D3X913_9SPHN</name>
<dbReference type="Proteomes" id="UP000504693">
    <property type="component" value="Chromosome"/>
</dbReference>
<dbReference type="RefSeq" id="WP_173212830.1">
    <property type="nucleotide sequence ID" value="NZ_CP053921.1"/>
</dbReference>
<dbReference type="EMBL" id="CP053921">
    <property type="protein sequence ID" value="QKG70635.1"/>
    <property type="molecule type" value="Genomic_DNA"/>
</dbReference>